<evidence type="ECO:0000256" key="1">
    <source>
        <dbReference type="ARBA" id="ARBA00000901"/>
    </source>
</evidence>
<dbReference type="InterPro" id="IPR023016">
    <property type="entry name" value="HisA/PriA"/>
</dbReference>
<comment type="pathway">
    <text evidence="3 12 14">Amino-acid biosynthesis; L-histidine biosynthesis; L-histidine from 5-phospho-alpha-D-ribose 1-diphosphate: step 4/9.</text>
</comment>
<dbReference type="Gene3D" id="3.20.20.70">
    <property type="entry name" value="Aldolase class I"/>
    <property type="match status" value="1"/>
</dbReference>
<dbReference type="InterPro" id="IPR013785">
    <property type="entry name" value="Aldolase_TIM"/>
</dbReference>
<dbReference type="EMBL" id="UGPG01000001">
    <property type="protein sequence ID" value="STY45362.1"/>
    <property type="molecule type" value="Genomic_DNA"/>
</dbReference>
<dbReference type="InterPro" id="IPR044524">
    <property type="entry name" value="Isoase_HisA-like"/>
</dbReference>
<keyword evidence="9 12" id="KW-0368">Histidine biosynthesis</keyword>
<sequence length="240" mass="25412">MQIFPAIDIKNGKCVRLYQGDFAKETMMNADPIDQAAKFAAAGATFLHIVDLDGAVSGKPTNNALIQRLQQQVKIPIQVGGGIRTMTQVDTYLRAGAERVIIGSAALSDPDFVKAAVTKYGDKIIIGIDAKNGFVATEGWLQLSDKKATTFAGEIAKLGVNTIIYTDISKDGTLAGPNFEELRAIQKSARIAVIASGGVSSKADLEQLAAEGFYGAIAGKALYEGKITMADVLEVEGHAY</sequence>
<protein>
    <recommendedName>
        <fullName evidence="6 12">1-(5-phosphoribosyl)-5-[(5-phosphoribosylamino)methylideneamino] imidazole-4-carboxamide isomerase</fullName>
        <ecNumber evidence="5 12">5.3.1.16</ecNumber>
    </recommendedName>
    <alternativeName>
        <fullName evidence="11 12">Phosphoribosylformimino-5-aminoimidazole carboxamide ribotide isomerase</fullName>
    </alternativeName>
</protein>
<dbReference type="Proteomes" id="UP000254879">
    <property type="component" value="Unassembled WGS sequence"/>
</dbReference>
<evidence type="ECO:0000256" key="2">
    <source>
        <dbReference type="ARBA" id="ARBA00004496"/>
    </source>
</evidence>
<dbReference type="UniPathway" id="UPA00031">
    <property type="reaction ID" value="UER00009"/>
</dbReference>
<proteinExistence type="inferred from homology"/>
<keyword evidence="10 12" id="KW-0413">Isomerase</keyword>
<evidence type="ECO:0000256" key="13">
    <source>
        <dbReference type="RuleBase" id="RU003657"/>
    </source>
</evidence>
<dbReference type="PANTHER" id="PTHR43090:SF2">
    <property type="entry name" value="1-(5-PHOSPHORIBOSYL)-5-[(5-PHOSPHORIBOSYLAMINO)METHYLIDENEAMINO] IMIDAZOLE-4-CARBOXAMIDE ISOMERASE"/>
    <property type="match status" value="1"/>
</dbReference>
<reference evidence="15 16" key="1">
    <citation type="submission" date="2018-06" db="EMBL/GenBank/DDBJ databases">
        <authorList>
            <consortium name="Pathogen Informatics"/>
            <person name="Doyle S."/>
        </authorList>
    </citation>
    <scope>NUCLEOTIDE SEQUENCE [LARGE SCALE GENOMIC DNA]</scope>
    <source>
        <strain evidence="16">NCTC 10815</strain>
    </source>
</reference>
<evidence type="ECO:0000313" key="15">
    <source>
        <dbReference type="EMBL" id="STY45362.1"/>
    </source>
</evidence>
<feature type="active site" description="Proton acceptor" evidence="12">
    <location>
        <position position="8"/>
    </location>
</feature>
<dbReference type="EC" id="5.3.1.16" evidence="5 12"/>
<name>A0A378MIX2_LISGR</name>
<evidence type="ECO:0000256" key="6">
    <source>
        <dbReference type="ARBA" id="ARBA00018464"/>
    </source>
</evidence>
<evidence type="ECO:0000256" key="14">
    <source>
        <dbReference type="RuleBase" id="RU003658"/>
    </source>
</evidence>
<dbReference type="PANTHER" id="PTHR43090">
    <property type="entry name" value="1-(5-PHOSPHORIBOSYL)-5-[(5-PHOSPHORIBOSYLAMINO)METHYLIDENEAMINO] IMIDAZOLE-4-CARBOXAMIDE ISOMERASE"/>
    <property type="match status" value="1"/>
</dbReference>
<evidence type="ECO:0000256" key="3">
    <source>
        <dbReference type="ARBA" id="ARBA00005133"/>
    </source>
</evidence>
<feature type="active site" description="Proton donor" evidence="12">
    <location>
        <position position="129"/>
    </location>
</feature>
<comment type="similarity">
    <text evidence="4 12 13">Belongs to the HisA/HisF family.</text>
</comment>
<keyword evidence="7 12" id="KW-0963">Cytoplasm</keyword>
<dbReference type="GO" id="GO:0000105">
    <property type="term" value="P:L-histidine biosynthetic process"/>
    <property type="evidence" value="ECO:0007669"/>
    <property type="project" value="UniProtKB-UniRule"/>
</dbReference>
<evidence type="ECO:0000256" key="10">
    <source>
        <dbReference type="ARBA" id="ARBA00023235"/>
    </source>
</evidence>
<evidence type="ECO:0000256" key="9">
    <source>
        <dbReference type="ARBA" id="ARBA00023102"/>
    </source>
</evidence>
<evidence type="ECO:0000256" key="5">
    <source>
        <dbReference type="ARBA" id="ARBA00012550"/>
    </source>
</evidence>
<accession>A0A378MIX2</accession>
<dbReference type="SUPFAM" id="SSF51366">
    <property type="entry name" value="Ribulose-phoshate binding barrel"/>
    <property type="match status" value="1"/>
</dbReference>
<keyword evidence="8 12" id="KW-0028">Amino-acid biosynthesis</keyword>
<dbReference type="FunFam" id="3.20.20.70:FF:000009">
    <property type="entry name" value="1-(5-phosphoribosyl)-5-[(5-phosphoribosylamino)methylideneamino] imidazole-4-carboxamide isomerase"/>
    <property type="match status" value="1"/>
</dbReference>
<dbReference type="InterPro" id="IPR006062">
    <property type="entry name" value="His_biosynth"/>
</dbReference>
<evidence type="ECO:0000256" key="12">
    <source>
        <dbReference type="HAMAP-Rule" id="MF_01014"/>
    </source>
</evidence>
<dbReference type="GO" id="GO:0000162">
    <property type="term" value="P:L-tryptophan biosynthetic process"/>
    <property type="evidence" value="ECO:0007669"/>
    <property type="project" value="TreeGrafter"/>
</dbReference>
<evidence type="ECO:0000256" key="4">
    <source>
        <dbReference type="ARBA" id="ARBA00009667"/>
    </source>
</evidence>
<dbReference type="RefSeq" id="WP_115346288.1">
    <property type="nucleotide sequence ID" value="NZ_UGPG01000001.1"/>
</dbReference>
<dbReference type="GO" id="GO:0005737">
    <property type="term" value="C:cytoplasm"/>
    <property type="evidence" value="ECO:0007669"/>
    <property type="project" value="UniProtKB-SubCell"/>
</dbReference>
<evidence type="ECO:0000313" key="16">
    <source>
        <dbReference type="Proteomes" id="UP000254879"/>
    </source>
</evidence>
<dbReference type="InterPro" id="IPR006063">
    <property type="entry name" value="HisA_bact_arch"/>
</dbReference>
<dbReference type="CDD" id="cd04732">
    <property type="entry name" value="HisA"/>
    <property type="match status" value="1"/>
</dbReference>
<dbReference type="NCBIfam" id="TIGR00007">
    <property type="entry name" value="1-(5-phosphoribosyl)-5-[(5-phosphoribosylamino)methylideneamino]imidazole-4-carboxamide isomerase"/>
    <property type="match status" value="1"/>
</dbReference>
<dbReference type="Pfam" id="PF00977">
    <property type="entry name" value="His_biosynth"/>
    <property type="match status" value="1"/>
</dbReference>
<dbReference type="GO" id="GO:0003949">
    <property type="term" value="F:1-(5-phosphoribosyl)-5-[(5-phosphoribosylamino)methylideneamino]imidazole-4-carboxamide isomerase activity"/>
    <property type="evidence" value="ECO:0007669"/>
    <property type="project" value="UniProtKB-UniRule"/>
</dbReference>
<comment type="subcellular location">
    <subcellularLocation>
        <location evidence="2 12 14">Cytoplasm</location>
    </subcellularLocation>
</comment>
<dbReference type="HAMAP" id="MF_01014">
    <property type="entry name" value="HisA"/>
    <property type="match status" value="1"/>
</dbReference>
<evidence type="ECO:0000256" key="8">
    <source>
        <dbReference type="ARBA" id="ARBA00022605"/>
    </source>
</evidence>
<evidence type="ECO:0000256" key="7">
    <source>
        <dbReference type="ARBA" id="ARBA00022490"/>
    </source>
</evidence>
<evidence type="ECO:0000256" key="11">
    <source>
        <dbReference type="ARBA" id="ARBA00030547"/>
    </source>
</evidence>
<gene>
    <name evidence="12 15" type="primary">hisA</name>
    <name evidence="15" type="ORF">NCTC10815_02738</name>
</gene>
<dbReference type="AlphaFoldDB" id="A0A378MIX2"/>
<comment type="catalytic activity">
    <reaction evidence="1 12 14">
        <text>1-(5-phospho-beta-D-ribosyl)-5-[(5-phospho-beta-D-ribosylamino)methylideneamino]imidazole-4-carboxamide = 5-[(5-phospho-1-deoxy-D-ribulos-1-ylimino)methylamino]-1-(5-phospho-beta-D-ribosyl)imidazole-4-carboxamide</text>
        <dbReference type="Rhea" id="RHEA:15469"/>
        <dbReference type="ChEBI" id="CHEBI:58435"/>
        <dbReference type="ChEBI" id="CHEBI:58525"/>
        <dbReference type="EC" id="5.3.1.16"/>
    </reaction>
</comment>
<dbReference type="InterPro" id="IPR011060">
    <property type="entry name" value="RibuloseP-bd_barrel"/>
</dbReference>
<organism evidence="15 16">
    <name type="scientific">Listeria grayi</name>
    <name type="common">Listeria murrayi</name>
    <dbReference type="NCBI Taxonomy" id="1641"/>
    <lineage>
        <taxon>Bacteria</taxon>
        <taxon>Bacillati</taxon>
        <taxon>Bacillota</taxon>
        <taxon>Bacilli</taxon>
        <taxon>Bacillales</taxon>
        <taxon>Listeriaceae</taxon>
        <taxon>Listeria</taxon>
    </lineage>
</organism>